<name>A0ABY6LQR2_9ARAC</name>
<comment type="cofactor">
    <cofactor evidence="13">
        <name>Fe(2+)</name>
        <dbReference type="ChEBI" id="CHEBI:29033"/>
    </cofactor>
</comment>
<evidence type="ECO:0000256" key="12">
    <source>
        <dbReference type="ARBA" id="ARBA00023160"/>
    </source>
</evidence>
<protein>
    <submittedName>
        <fullName evidence="16">SCD</fullName>
    </submittedName>
</protein>
<feature type="domain" description="Fatty acid desaturase" evidence="15">
    <location>
        <begin position="14"/>
        <end position="211"/>
    </location>
</feature>
<comment type="domain">
    <text evidence="13">The histidine box domains are involved in binding the catalytic metal ions.</text>
</comment>
<feature type="transmembrane region" description="Helical" evidence="14">
    <location>
        <begin position="124"/>
        <end position="145"/>
    </location>
</feature>
<evidence type="ECO:0000256" key="14">
    <source>
        <dbReference type="SAM" id="Phobius"/>
    </source>
</evidence>
<keyword evidence="9" id="KW-0408">Iron</keyword>
<keyword evidence="10" id="KW-0443">Lipid metabolism</keyword>
<keyword evidence="8 13" id="KW-0560">Oxidoreductase</keyword>
<comment type="subcellular location">
    <subcellularLocation>
        <location evidence="1">Membrane</location>
        <topology evidence="1">Multi-pass membrane protein</topology>
    </subcellularLocation>
</comment>
<keyword evidence="12 13" id="KW-0275">Fatty acid biosynthesis</keyword>
<accession>A0ABY6LQR2</accession>
<evidence type="ECO:0000256" key="6">
    <source>
        <dbReference type="ARBA" id="ARBA00022832"/>
    </source>
</evidence>
<gene>
    <name evidence="16" type="ORF">LAZ67_23001513</name>
</gene>
<evidence type="ECO:0000256" key="11">
    <source>
        <dbReference type="ARBA" id="ARBA00023136"/>
    </source>
</evidence>
<organism evidence="16 17">
    <name type="scientific">Cordylochernes scorpioides</name>
    <dbReference type="NCBI Taxonomy" id="51811"/>
    <lineage>
        <taxon>Eukaryota</taxon>
        <taxon>Metazoa</taxon>
        <taxon>Ecdysozoa</taxon>
        <taxon>Arthropoda</taxon>
        <taxon>Chelicerata</taxon>
        <taxon>Arachnida</taxon>
        <taxon>Pseudoscorpiones</taxon>
        <taxon>Cheliferoidea</taxon>
        <taxon>Chernetidae</taxon>
        <taxon>Cordylochernes</taxon>
    </lineage>
</organism>
<evidence type="ECO:0000256" key="2">
    <source>
        <dbReference type="ARBA" id="ARBA00009295"/>
    </source>
</evidence>
<evidence type="ECO:0000256" key="13">
    <source>
        <dbReference type="RuleBase" id="RU000581"/>
    </source>
</evidence>
<evidence type="ECO:0000313" key="17">
    <source>
        <dbReference type="Proteomes" id="UP001235939"/>
    </source>
</evidence>
<dbReference type="PANTHER" id="PTHR11351">
    <property type="entry name" value="ACYL-COA DESATURASE"/>
    <property type="match status" value="1"/>
</dbReference>
<dbReference type="PRINTS" id="PR00075">
    <property type="entry name" value="FACDDSATRASE"/>
</dbReference>
<evidence type="ECO:0000256" key="9">
    <source>
        <dbReference type="ARBA" id="ARBA00023004"/>
    </source>
</evidence>
<dbReference type="Pfam" id="PF00487">
    <property type="entry name" value="FA_desaturase"/>
    <property type="match status" value="1"/>
</dbReference>
<keyword evidence="11 14" id="KW-0472">Membrane</keyword>
<proteinExistence type="inferred from homology"/>
<evidence type="ECO:0000256" key="7">
    <source>
        <dbReference type="ARBA" id="ARBA00022989"/>
    </source>
</evidence>
<dbReference type="PANTHER" id="PTHR11351:SF31">
    <property type="entry name" value="DESATURASE 1, ISOFORM A-RELATED"/>
    <property type="match status" value="1"/>
</dbReference>
<evidence type="ECO:0000256" key="10">
    <source>
        <dbReference type="ARBA" id="ARBA00023098"/>
    </source>
</evidence>
<evidence type="ECO:0000256" key="4">
    <source>
        <dbReference type="ARBA" id="ARBA00022692"/>
    </source>
</evidence>
<dbReference type="InterPro" id="IPR015876">
    <property type="entry name" value="Acyl-CoA_DS"/>
</dbReference>
<reference evidence="16 17" key="1">
    <citation type="submission" date="2022-03" db="EMBL/GenBank/DDBJ databases">
        <title>A chromosomal length assembly of Cordylochernes scorpioides.</title>
        <authorList>
            <person name="Zeh D."/>
            <person name="Zeh J."/>
        </authorList>
    </citation>
    <scope>NUCLEOTIDE SEQUENCE [LARGE SCALE GENOMIC DNA]</scope>
    <source>
        <strain evidence="16">IN4F17</strain>
        <tissue evidence="16">Whole Body</tissue>
    </source>
</reference>
<keyword evidence="17" id="KW-1185">Reference proteome</keyword>
<feature type="transmembrane region" description="Helical" evidence="14">
    <location>
        <begin position="151"/>
        <end position="170"/>
    </location>
</feature>
<evidence type="ECO:0000313" key="16">
    <source>
        <dbReference type="EMBL" id="UYV83576.1"/>
    </source>
</evidence>
<dbReference type="Proteomes" id="UP001235939">
    <property type="component" value="Chromosome 23"/>
</dbReference>
<keyword evidence="4 13" id="KW-0812">Transmembrane</keyword>
<dbReference type="InterPro" id="IPR001522">
    <property type="entry name" value="FADS-1_CS"/>
</dbReference>
<evidence type="ECO:0000256" key="5">
    <source>
        <dbReference type="ARBA" id="ARBA00022723"/>
    </source>
</evidence>
<dbReference type="EMBL" id="CP092885">
    <property type="protein sequence ID" value="UYV83576.1"/>
    <property type="molecule type" value="Genomic_DNA"/>
</dbReference>
<dbReference type="PROSITE" id="PS00476">
    <property type="entry name" value="FATTY_ACID_DESATUR_1"/>
    <property type="match status" value="1"/>
</dbReference>
<evidence type="ECO:0000256" key="3">
    <source>
        <dbReference type="ARBA" id="ARBA00022516"/>
    </source>
</evidence>
<dbReference type="InterPro" id="IPR005804">
    <property type="entry name" value="FA_desaturase_dom"/>
</dbReference>
<evidence type="ECO:0000259" key="15">
    <source>
        <dbReference type="Pfam" id="PF00487"/>
    </source>
</evidence>
<dbReference type="CDD" id="cd03505">
    <property type="entry name" value="Delta9-FADS-like"/>
    <property type="match status" value="1"/>
</dbReference>
<evidence type="ECO:0000256" key="1">
    <source>
        <dbReference type="ARBA" id="ARBA00004141"/>
    </source>
</evidence>
<keyword evidence="6" id="KW-0276">Fatty acid metabolism</keyword>
<sequence length="283" mass="32942">MDRSTRIELAGTTLLFFHGLGVTAGAHRLWCHRTYKAKVPLRVFLMLMDCMACQNSIYEWVRDHRVHHKYAETDGDPHNIKRGFFFAHIGWLMCRKHPDVIKRGKALDMSDVIADPVVRFQQKYYIPLTGFVCFVLPPLVAMSWGESFLPAFWGLSFFRYVLSLHFTWLVNSAAHLWGVRPYDPTITATDSSLVAFFAIGEGFHNYHHTFPWDYSTSELGWKFNFSTMFIDLMAKIGQAYDRKVVSPRLLQEMKAKTAAYDVNNNKDRIKISREHEEEEYKSI</sequence>
<keyword evidence="7 14" id="KW-1133">Transmembrane helix</keyword>
<keyword evidence="3 13" id="KW-0444">Lipid biosynthesis</keyword>
<keyword evidence="5" id="KW-0479">Metal-binding</keyword>
<comment type="similarity">
    <text evidence="2 13">Belongs to the fatty acid desaturase type 1 family.</text>
</comment>
<evidence type="ECO:0000256" key="8">
    <source>
        <dbReference type="ARBA" id="ARBA00023002"/>
    </source>
</evidence>